<evidence type="ECO:0000313" key="3">
    <source>
        <dbReference type="Proteomes" id="UP000182063"/>
    </source>
</evidence>
<keyword evidence="1" id="KW-0812">Transmembrane</keyword>
<feature type="transmembrane region" description="Helical" evidence="1">
    <location>
        <begin position="26"/>
        <end position="45"/>
    </location>
</feature>
<dbReference type="Proteomes" id="UP000182063">
    <property type="component" value="Chromosome"/>
</dbReference>
<evidence type="ECO:0000313" key="2">
    <source>
        <dbReference type="EMBL" id="API58073.1"/>
    </source>
</evidence>
<sequence>MAEPGAPLVARWIGSFLRAIPGPSEAWADIVGHLAWPVVAVFLVYRFRRYLRVFLGTIANRLQTDHIKIGTFEFTPNSPVWVLDPDEVDESTFAFDGDDVRRIEAIFEFVGQNDGYHKVMKWLNQATTGSLKLEDFVTRPEYATLRARAFREIEGLSI</sequence>
<gene>
    <name evidence="2" type="ORF">BSL82_01155</name>
</gene>
<organism evidence="2 3">
    <name type="scientific">Tardibacter chloracetimidivorans</name>
    <dbReference type="NCBI Taxonomy" id="1921510"/>
    <lineage>
        <taxon>Bacteria</taxon>
        <taxon>Pseudomonadati</taxon>
        <taxon>Pseudomonadota</taxon>
        <taxon>Alphaproteobacteria</taxon>
        <taxon>Sphingomonadales</taxon>
        <taxon>Sphingomonadaceae</taxon>
        <taxon>Tardibacter</taxon>
    </lineage>
</organism>
<dbReference type="STRING" id="1921510.BSL82_01155"/>
<reference evidence="3" key="1">
    <citation type="submission" date="2016-11" db="EMBL/GenBank/DDBJ databases">
        <title>Complete Genome Sequence of alachlor-degrading Sphingomonas sp. strain JJ-A5.</title>
        <authorList>
            <person name="Lee H."/>
            <person name="Ka J.-O."/>
        </authorList>
    </citation>
    <scope>NUCLEOTIDE SEQUENCE [LARGE SCALE GENOMIC DNA]</scope>
    <source>
        <strain evidence="3">JJ-A5</strain>
    </source>
</reference>
<keyword evidence="1" id="KW-1133">Transmembrane helix</keyword>
<accession>A0A1L3ZR30</accession>
<keyword evidence="3" id="KW-1185">Reference proteome</keyword>
<protein>
    <submittedName>
        <fullName evidence="2">Uncharacterized protein</fullName>
    </submittedName>
</protein>
<evidence type="ECO:0000256" key="1">
    <source>
        <dbReference type="SAM" id="Phobius"/>
    </source>
</evidence>
<proteinExistence type="predicted"/>
<name>A0A1L3ZR30_9SPHN</name>
<dbReference type="EMBL" id="CP018221">
    <property type="protein sequence ID" value="API58073.1"/>
    <property type="molecule type" value="Genomic_DNA"/>
</dbReference>
<dbReference type="AlphaFoldDB" id="A0A1L3ZR30"/>
<dbReference type="RefSeq" id="WP_072595649.1">
    <property type="nucleotide sequence ID" value="NZ_CP018221.1"/>
</dbReference>
<dbReference type="KEGG" id="sphj:BSL82_01155"/>
<dbReference type="OrthoDB" id="9888593at2"/>
<keyword evidence="1" id="KW-0472">Membrane</keyword>